<gene>
    <name evidence="8" type="ORF">BABINDRAFT_8031</name>
</gene>
<comment type="cofactor">
    <cofactor evidence="1 5">
        <name>heme</name>
        <dbReference type="ChEBI" id="CHEBI:30413"/>
    </cofactor>
</comment>
<keyword evidence="7" id="KW-0472">Membrane</keyword>
<feature type="binding site" description="axial binding residue" evidence="5">
    <location>
        <position position="490"/>
    </location>
    <ligand>
        <name>heme</name>
        <dbReference type="ChEBI" id="CHEBI:30413"/>
    </ligand>
    <ligandPart>
        <name>Fe</name>
        <dbReference type="ChEBI" id="CHEBI:18248"/>
    </ligandPart>
</feature>
<keyword evidence="3 5" id="KW-0479">Metal-binding</keyword>
<evidence type="ECO:0000313" key="8">
    <source>
        <dbReference type="EMBL" id="ODQ79837.1"/>
    </source>
</evidence>
<dbReference type="SUPFAM" id="SSF48264">
    <property type="entry name" value="Cytochrome P450"/>
    <property type="match status" value="1"/>
</dbReference>
<evidence type="ECO:0000256" key="6">
    <source>
        <dbReference type="RuleBase" id="RU000461"/>
    </source>
</evidence>
<dbReference type="GO" id="GO:0020037">
    <property type="term" value="F:heme binding"/>
    <property type="evidence" value="ECO:0007669"/>
    <property type="project" value="InterPro"/>
</dbReference>
<dbReference type="STRING" id="984486.A0A1E3QSC2"/>
<dbReference type="OrthoDB" id="1470350at2759"/>
<evidence type="ECO:0000256" key="4">
    <source>
        <dbReference type="ARBA" id="ARBA00023004"/>
    </source>
</evidence>
<protein>
    <recommendedName>
        <fullName evidence="10">Cytochrome P450</fullName>
    </recommendedName>
</protein>
<reference evidence="9" key="1">
    <citation type="submission" date="2016-05" db="EMBL/GenBank/DDBJ databases">
        <title>Comparative genomics of biotechnologically important yeasts.</title>
        <authorList>
            <consortium name="DOE Joint Genome Institute"/>
            <person name="Riley R."/>
            <person name="Haridas S."/>
            <person name="Wolfe K.H."/>
            <person name="Lopes M.R."/>
            <person name="Hittinger C.T."/>
            <person name="Goker M."/>
            <person name="Salamov A."/>
            <person name="Wisecaver J."/>
            <person name="Long T.M."/>
            <person name="Aerts A.L."/>
            <person name="Barry K."/>
            <person name="Choi C."/>
            <person name="Clum A."/>
            <person name="Coughlan A.Y."/>
            <person name="Deshpande S."/>
            <person name="Douglass A.P."/>
            <person name="Hanson S.J."/>
            <person name="Klenk H.-P."/>
            <person name="Labutti K."/>
            <person name="Lapidus A."/>
            <person name="Lindquist E."/>
            <person name="Lipzen A."/>
            <person name="Meier-Kolthoff J.P."/>
            <person name="Ohm R.A."/>
            <person name="Otillar R.P."/>
            <person name="Pangilinan J."/>
            <person name="Peng Y."/>
            <person name="Rokas A."/>
            <person name="Rosa C.A."/>
            <person name="Scheuner C."/>
            <person name="Sibirny A.A."/>
            <person name="Slot J.C."/>
            <person name="Stielow J.B."/>
            <person name="Sun H."/>
            <person name="Kurtzman C.P."/>
            <person name="Blackwell M."/>
            <person name="Grigoriev I.V."/>
            <person name="Jeffries T.W."/>
        </authorList>
    </citation>
    <scope>NUCLEOTIDE SEQUENCE [LARGE SCALE GENOMIC DNA]</scope>
    <source>
        <strain evidence="9">NRRL Y-12698</strain>
    </source>
</reference>
<evidence type="ECO:0000256" key="5">
    <source>
        <dbReference type="PIRSR" id="PIRSR602401-1"/>
    </source>
</evidence>
<dbReference type="InterPro" id="IPR002401">
    <property type="entry name" value="Cyt_P450_E_grp-I"/>
</dbReference>
<dbReference type="GO" id="GO:0005506">
    <property type="term" value="F:iron ion binding"/>
    <property type="evidence" value="ECO:0007669"/>
    <property type="project" value="InterPro"/>
</dbReference>
<evidence type="ECO:0000256" key="2">
    <source>
        <dbReference type="ARBA" id="ARBA00010617"/>
    </source>
</evidence>
<dbReference type="Proteomes" id="UP000094336">
    <property type="component" value="Unassembled WGS sequence"/>
</dbReference>
<evidence type="ECO:0008006" key="10">
    <source>
        <dbReference type="Google" id="ProtNLM"/>
    </source>
</evidence>
<keyword evidence="9" id="KW-1185">Reference proteome</keyword>
<keyword evidence="7" id="KW-1133">Transmembrane helix</keyword>
<dbReference type="InterPro" id="IPR017972">
    <property type="entry name" value="Cyt_P450_CS"/>
</dbReference>
<dbReference type="GO" id="GO:0004497">
    <property type="term" value="F:monooxygenase activity"/>
    <property type="evidence" value="ECO:0007669"/>
    <property type="project" value="UniProtKB-KW"/>
</dbReference>
<dbReference type="RefSeq" id="XP_018985165.1">
    <property type="nucleotide sequence ID" value="XM_019132720.1"/>
</dbReference>
<dbReference type="GeneID" id="30150573"/>
<sequence length="578" mass="66165">MLVQNLLNYALEYPLQFLGILTACLVTYFYLLYPFFLSPLRHIPGPALYRVSYLPILHKARTELRNELLHNLHKQYGPIVVISPSELSFNDHKYLKDIYIRNFPKSHFYNFGNFGQTNAFSMKDNVAHIERRKRMNPLYTKSYVFSQESQTILYEKVTKLTEDIYRTSITAETPDYTSAASPFNKLGKGYILGSGNWLQPKARNLGMEMYGTFSALAMDVVTSFELGPNCSTDFLSNKQDRQIVEAHRQQSSMWFYVTSIPSLWNIAASPAIKNASVAIKQWQYNLFRKAETMVLSEKSSPPSTLKTLLDFGLAGNDVYSELADHIFAGHETTGISLSYVAWELSRPVNLEIKARLHQEMVDVFGEPPKGDSSFSPPLDSLEVIDQLPYLEAFMQEILRVHAAIPGSEPRLVDRKYVAHVGGFEVEIPRQTIVSVQPWSMHRNSEVFAQPDKFMPERWLNQAGETLEAYKTRLHLQKKFMCPFGQGPKMCLGMNIAVLEMKLCVANLYWRFDSKICGDWCEVVSRENSKGEALMGVKHCGDLMTDEEKMIMVDAYTSRPLVDELWIEWYEWEKAGGNS</sequence>
<dbReference type="InterPro" id="IPR001128">
    <property type="entry name" value="Cyt_P450"/>
</dbReference>
<dbReference type="EMBL" id="KV454431">
    <property type="protein sequence ID" value="ODQ79837.1"/>
    <property type="molecule type" value="Genomic_DNA"/>
</dbReference>
<dbReference type="GO" id="GO:0016705">
    <property type="term" value="F:oxidoreductase activity, acting on paired donors, with incorporation or reduction of molecular oxygen"/>
    <property type="evidence" value="ECO:0007669"/>
    <property type="project" value="InterPro"/>
</dbReference>
<keyword evidence="6" id="KW-0503">Monooxygenase</keyword>
<evidence type="ECO:0000256" key="1">
    <source>
        <dbReference type="ARBA" id="ARBA00001971"/>
    </source>
</evidence>
<dbReference type="AlphaFoldDB" id="A0A1E3QSC2"/>
<dbReference type="PANTHER" id="PTHR24305">
    <property type="entry name" value="CYTOCHROME P450"/>
    <property type="match status" value="1"/>
</dbReference>
<proteinExistence type="inferred from homology"/>
<dbReference type="PRINTS" id="PR00385">
    <property type="entry name" value="P450"/>
</dbReference>
<dbReference type="PANTHER" id="PTHR24305:SF166">
    <property type="entry name" value="CYTOCHROME P450 12A4, MITOCHONDRIAL-RELATED"/>
    <property type="match status" value="1"/>
</dbReference>
<dbReference type="PROSITE" id="PS00086">
    <property type="entry name" value="CYTOCHROME_P450"/>
    <property type="match status" value="1"/>
</dbReference>
<keyword evidence="7" id="KW-0812">Transmembrane</keyword>
<comment type="similarity">
    <text evidence="2 6">Belongs to the cytochrome P450 family.</text>
</comment>
<accession>A0A1E3QSC2</accession>
<name>A0A1E3QSC2_9ASCO</name>
<dbReference type="InterPro" id="IPR036396">
    <property type="entry name" value="Cyt_P450_sf"/>
</dbReference>
<organism evidence="8 9">
    <name type="scientific">Babjeviella inositovora NRRL Y-12698</name>
    <dbReference type="NCBI Taxonomy" id="984486"/>
    <lineage>
        <taxon>Eukaryota</taxon>
        <taxon>Fungi</taxon>
        <taxon>Dikarya</taxon>
        <taxon>Ascomycota</taxon>
        <taxon>Saccharomycotina</taxon>
        <taxon>Pichiomycetes</taxon>
        <taxon>Serinales incertae sedis</taxon>
        <taxon>Babjeviella</taxon>
    </lineage>
</organism>
<evidence type="ECO:0000256" key="3">
    <source>
        <dbReference type="ARBA" id="ARBA00022723"/>
    </source>
</evidence>
<evidence type="ECO:0000256" key="7">
    <source>
        <dbReference type="SAM" id="Phobius"/>
    </source>
</evidence>
<keyword evidence="6" id="KW-0560">Oxidoreductase</keyword>
<evidence type="ECO:0000313" key="9">
    <source>
        <dbReference type="Proteomes" id="UP000094336"/>
    </source>
</evidence>
<dbReference type="InterPro" id="IPR050121">
    <property type="entry name" value="Cytochrome_P450_monoxygenase"/>
</dbReference>
<keyword evidence="5 6" id="KW-0349">Heme</keyword>
<feature type="transmembrane region" description="Helical" evidence="7">
    <location>
        <begin position="15"/>
        <end position="33"/>
    </location>
</feature>
<keyword evidence="4 5" id="KW-0408">Iron</keyword>
<dbReference type="Pfam" id="PF00067">
    <property type="entry name" value="p450"/>
    <property type="match status" value="1"/>
</dbReference>
<dbReference type="PRINTS" id="PR00463">
    <property type="entry name" value="EP450I"/>
</dbReference>
<dbReference type="Gene3D" id="1.10.630.10">
    <property type="entry name" value="Cytochrome P450"/>
    <property type="match status" value="1"/>
</dbReference>